<comment type="similarity">
    <text evidence="3">Belongs to the fucoxanthin chlorophyll protein family.</text>
</comment>
<evidence type="ECO:0000313" key="11">
    <source>
        <dbReference type="EMBL" id="CAE0412174.1"/>
    </source>
</evidence>
<dbReference type="GO" id="GO:0009765">
    <property type="term" value="P:photosynthesis, light harvesting"/>
    <property type="evidence" value="ECO:0007669"/>
    <property type="project" value="InterPro"/>
</dbReference>
<keyword evidence="6" id="KW-0934">Plastid</keyword>
<feature type="chain" id="PRO_5031242792" evidence="10">
    <location>
        <begin position="16"/>
        <end position="197"/>
    </location>
</feature>
<keyword evidence="9" id="KW-0157">Chromophore</keyword>
<dbReference type="Pfam" id="PF00504">
    <property type="entry name" value="Chloroa_b-bind"/>
    <property type="match status" value="1"/>
</dbReference>
<dbReference type="GO" id="GO:0016168">
    <property type="term" value="F:chlorophyll binding"/>
    <property type="evidence" value="ECO:0007669"/>
    <property type="project" value="UniProtKB-KW"/>
</dbReference>
<gene>
    <name evidence="11" type="ORF">ACOF00016_LOCUS9446</name>
</gene>
<feature type="binding site" evidence="9">
    <location>
        <position position="70"/>
    </location>
    <ligand>
        <name>chlorophyll a</name>
        <dbReference type="ChEBI" id="CHEBI:58416"/>
        <label>1</label>
    </ligand>
</feature>
<feature type="binding site" evidence="9">
    <location>
        <position position="55"/>
    </location>
    <ligand>
        <name>chlorophyll a</name>
        <dbReference type="ChEBI" id="CHEBI:58416"/>
        <label>1</label>
    </ligand>
</feature>
<evidence type="ECO:0000256" key="7">
    <source>
        <dbReference type="ARBA" id="ARBA00023243"/>
    </source>
</evidence>
<evidence type="ECO:0000256" key="9">
    <source>
        <dbReference type="PIRSR" id="PIRSR601344-1"/>
    </source>
</evidence>
<dbReference type="InterPro" id="IPR022796">
    <property type="entry name" value="Chloroa_b-bind"/>
</dbReference>
<keyword evidence="5" id="KW-0602">Photosynthesis</keyword>
<feature type="binding site" description="axial binding residue" evidence="9">
    <location>
        <position position="75"/>
    </location>
    <ligand>
        <name>chlorophyll b</name>
        <dbReference type="ChEBI" id="CHEBI:61721"/>
        <label>1</label>
    </ligand>
    <ligandPart>
        <name>Mg</name>
        <dbReference type="ChEBI" id="CHEBI:25107"/>
    </ligandPart>
</feature>
<keyword evidence="10" id="KW-0732">Signal</keyword>
<name>A0A7S3L741_9STRA</name>
<dbReference type="Gene3D" id="1.10.3460.10">
    <property type="entry name" value="Chlorophyll a/b binding protein domain"/>
    <property type="match status" value="1"/>
</dbReference>
<sequence length="197" mass="21386">MKLTLALSFIAGTTAFAPLTNKVSTTVLEAASGSQFADSLGVVAPTGFFDPFGISANWDQETFERYQAGEITNGRVAMAGVLGYVVPEIFRLPGEITPGLKFADVPNGMAALKVIPGSFWVALFLSIGCVNFLNYENSGSFTEWQEVDMDAETLVQRKQNEISNGRLAMLAFMELARHDLTMGPDENLITGLPFLYQ</sequence>
<organism evidence="11">
    <name type="scientific">Amphora coffeiformis</name>
    <dbReference type="NCBI Taxonomy" id="265554"/>
    <lineage>
        <taxon>Eukaryota</taxon>
        <taxon>Sar</taxon>
        <taxon>Stramenopiles</taxon>
        <taxon>Ochrophyta</taxon>
        <taxon>Bacillariophyta</taxon>
        <taxon>Bacillariophyceae</taxon>
        <taxon>Bacillariophycidae</taxon>
        <taxon>Thalassiophysales</taxon>
        <taxon>Catenulaceae</taxon>
        <taxon>Amphora</taxon>
    </lineage>
</organism>
<dbReference type="GO" id="GO:0016020">
    <property type="term" value="C:membrane"/>
    <property type="evidence" value="ECO:0007669"/>
    <property type="project" value="InterPro"/>
</dbReference>
<feature type="binding site" evidence="9">
    <location>
        <position position="166"/>
    </location>
    <ligand>
        <name>chlorophyll a</name>
        <dbReference type="ChEBI" id="CHEBI:58416"/>
        <label>1</label>
    </ligand>
</feature>
<dbReference type="EMBL" id="HBIM01011422">
    <property type="protein sequence ID" value="CAE0412174.1"/>
    <property type="molecule type" value="Transcribed_RNA"/>
</dbReference>
<comment type="function">
    <text evidence="1">The light-harvesting complex (LHC) functions as a light receptor, it captures and delivers excitation energy to photosystems with which it is closely associated. Energy is transferred from the carotenoid and chlorophyll C (or B) to chlorophyll A and the photosynthetic reaction centers where it is used to synthesize ATP and reducing power.</text>
</comment>
<evidence type="ECO:0000256" key="3">
    <source>
        <dbReference type="ARBA" id="ARBA00005933"/>
    </source>
</evidence>
<evidence type="ECO:0000256" key="8">
    <source>
        <dbReference type="ARBA" id="ARBA00044011"/>
    </source>
</evidence>
<evidence type="ECO:0000256" key="10">
    <source>
        <dbReference type="SAM" id="SignalP"/>
    </source>
</evidence>
<dbReference type="PANTHER" id="PTHR21649">
    <property type="entry name" value="CHLOROPHYLL A/B BINDING PROTEIN"/>
    <property type="match status" value="1"/>
</dbReference>
<dbReference type="InterPro" id="IPR001344">
    <property type="entry name" value="Chloro_AB-bd_pln"/>
</dbReference>
<feature type="signal peptide" evidence="10">
    <location>
        <begin position="1"/>
        <end position="15"/>
    </location>
</feature>
<evidence type="ECO:0000256" key="1">
    <source>
        <dbReference type="ARBA" id="ARBA00004022"/>
    </source>
</evidence>
<keyword evidence="7" id="KW-0437">Light-harvesting polypeptide</keyword>
<accession>A0A7S3L741</accession>
<evidence type="ECO:0000256" key="5">
    <source>
        <dbReference type="ARBA" id="ARBA00022531"/>
    </source>
</evidence>
<keyword evidence="4" id="KW-0150">Chloroplast</keyword>
<comment type="subunit">
    <text evidence="8">The LHC complex of chromophytic algae is composed of fucoxanthin, chlorophyll A and C bound non-covalently by fucoxanthin chlorophyll proteins (FCPs). The ratio of the pigments in LHC; fucoxanthin: chlorophyll C: chlorophyll A; (0.6-1): (0.1-0.3): (1).</text>
</comment>
<feature type="binding site" evidence="9">
    <location>
        <position position="161"/>
    </location>
    <ligand>
        <name>chlorophyll a</name>
        <dbReference type="ChEBI" id="CHEBI:58416"/>
        <label>1</label>
    </ligand>
</feature>
<dbReference type="GO" id="GO:0030076">
    <property type="term" value="C:light-harvesting complex"/>
    <property type="evidence" value="ECO:0007669"/>
    <property type="project" value="UniProtKB-KW"/>
</dbReference>
<evidence type="ECO:0000256" key="4">
    <source>
        <dbReference type="ARBA" id="ARBA00022528"/>
    </source>
</evidence>
<dbReference type="SUPFAM" id="SSF103511">
    <property type="entry name" value="Chlorophyll a-b binding protein"/>
    <property type="match status" value="1"/>
</dbReference>
<comment type="subcellular location">
    <subcellularLocation>
        <location evidence="2">Plastid</location>
        <location evidence="2">Chloroplast</location>
    </subcellularLocation>
</comment>
<protein>
    <submittedName>
        <fullName evidence="11">Uncharacterized protein</fullName>
    </submittedName>
</protein>
<keyword evidence="9" id="KW-0148">Chlorophyll</keyword>
<feature type="binding site" evidence="9">
    <location>
        <position position="164"/>
    </location>
    <ligand>
        <name>chlorophyll a</name>
        <dbReference type="ChEBI" id="CHEBI:58416"/>
        <label>1</label>
    </ligand>
</feature>
<reference evidence="11" key="1">
    <citation type="submission" date="2021-01" db="EMBL/GenBank/DDBJ databases">
        <authorList>
            <person name="Corre E."/>
            <person name="Pelletier E."/>
            <person name="Niang G."/>
            <person name="Scheremetjew M."/>
            <person name="Finn R."/>
            <person name="Kale V."/>
            <person name="Holt S."/>
            <person name="Cochrane G."/>
            <person name="Meng A."/>
            <person name="Brown T."/>
            <person name="Cohen L."/>
        </authorList>
    </citation>
    <scope>NUCLEOTIDE SEQUENCE</scope>
    <source>
        <strain evidence="11">CCMP127</strain>
    </source>
</reference>
<proteinExistence type="inferred from homology"/>
<dbReference type="GO" id="GO:0009507">
    <property type="term" value="C:chloroplast"/>
    <property type="evidence" value="ECO:0007669"/>
    <property type="project" value="UniProtKB-SubCell"/>
</dbReference>
<evidence type="ECO:0000256" key="6">
    <source>
        <dbReference type="ARBA" id="ARBA00022640"/>
    </source>
</evidence>
<evidence type="ECO:0000256" key="2">
    <source>
        <dbReference type="ARBA" id="ARBA00004229"/>
    </source>
</evidence>
<dbReference type="AlphaFoldDB" id="A0A7S3L741"/>